<sequence>MSEKRNIILVIIDSLRKDHVGAYGNNWIKTPHLDAFCQEAARFDRAYPESLPTLPFRRSTFTGKRVFPFKDWEPYPASYPFNNVFNATSLIPGWGPIPHHDVPMSEYLTNQGWTTGLVTDCFHQHYPGMNYHRGYTSWQFIRGQEYDLKMPHKDENERKLALPHMTEGMKSENRKTWELGRYLANNTTRSSEEDYFAPKVFRMAADYLDRVYDQDEPFFLCVDCFDPHEPWDPPKYYTELYDKDYEGVEVIMPLYSDKTDTYLTPSELRHMKALYAGEVTMVDRWFGFFMEKVKLLGLDKNTVICVVSDHGHQLGEKNFTGKLPWGQIPALLDLVLAIRTPEAEGAGQCFSPFVMNHDILPTLLNLVFEKTPDWCQGEDIWQVVKGEKTEIRDHVTSCFKDYYWVRDNDYALVTDSKWDKVELYDLKEDPEYLNDVALKKPEAVLKMKAKLLKDAGGDLPVFKVLDPLLEKTT</sequence>
<protein>
    <submittedName>
        <fullName evidence="2">Sulfatase</fullName>
    </submittedName>
</protein>
<dbReference type="RefSeq" id="WP_044351912.1">
    <property type="nucleotide sequence ID" value="NZ_AZAC01000056.1"/>
</dbReference>
<dbReference type="OrthoDB" id="5500422at2"/>
<dbReference type="STRING" id="1429043.X474_23880"/>
<keyword evidence="3" id="KW-1185">Reference proteome</keyword>
<dbReference type="PANTHER" id="PTHR43751:SF3">
    <property type="entry name" value="SULFATASE N-TERMINAL DOMAIN-CONTAINING PROTEIN"/>
    <property type="match status" value="1"/>
</dbReference>
<dbReference type="PANTHER" id="PTHR43751">
    <property type="entry name" value="SULFATASE"/>
    <property type="match status" value="1"/>
</dbReference>
<dbReference type="InterPro" id="IPR000917">
    <property type="entry name" value="Sulfatase_N"/>
</dbReference>
<organism evidence="2 3">
    <name type="scientific">Dethiosulfatarculus sandiegensis</name>
    <dbReference type="NCBI Taxonomy" id="1429043"/>
    <lineage>
        <taxon>Bacteria</taxon>
        <taxon>Pseudomonadati</taxon>
        <taxon>Thermodesulfobacteriota</taxon>
        <taxon>Desulfarculia</taxon>
        <taxon>Desulfarculales</taxon>
        <taxon>Desulfarculaceae</taxon>
        <taxon>Dethiosulfatarculus</taxon>
    </lineage>
</organism>
<dbReference type="PATRIC" id="fig|1429043.3.peg.5047"/>
<dbReference type="Gene3D" id="3.40.720.10">
    <property type="entry name" value="Alkaline Phosphatase, subunit A"/>
    <property type="match status" value="1"/>
</dbReference>
<proteinExistence type="predicted"/>
<comment type="caution">
    <text evidence="2">The sequence shown here is derived from an EMBL/GenBank/DDBJ whole genome shotgun (WGS) entry which is preliminary data.</text>
</comment>
<dbReference type="InterPro" id="IPR017850">
    <property type="entry name" value="Alkaline_phosphatase_core_sf"/>
</dbReference>
<feature type="domain" description="Sulfatase N-terminal" evidence="1">
    <location>
        <begin position="5"/>
        <end position="365"/>
    </location>
</feature>
<dbReference type="EMBL" id="AZAC01000056">
    <property type="protein sequence ID" value="KIX11341.1"/>
    <property type="molecule type" value="Genomic_DNA"/>
</dbReference>
<evidence type="ECO:0000259" key="1">
    <source>
        <dbReference type="Pfam" id="PF00884"/>
    </source>
</evidence>
<dbReference type="CDD" id="cd16148">
    <property type="entry name" value="sulfatase_like"/>
    <property type="match status" value="1"/>
</dbReference>
<dbReference type="InterPro" id="IPR052701">
    <property type="entry name" value="GAG_Ulvan_Degrading_Sulfatases"/>
</dbReference>
<dbReference type="InParanoid" id="A0A0D2J6N0"/>
<gene>
    <name evidence="2" type="ORF">X474_23880</name>
</gene>
<dbReference type="SUPFAM" id="SSF53649">
    <property type="entry name" value="Alkaline phosphatase-like"/>
    <property type="match status" value="1"/>
</dbReference>
<evidence type="ECO:0000313" key="3">
    <source>
        <dbReference type="Proteomes" id="UP000032233"/>
    </source>
</evidence>
<accession>A0A0D2J6N0</accession>
<reference evidence="2 3" key="1">
    <citation type="submission" date="2013-11" db="EMBL/GenBank/DDBJ databases">
        <title>Metagenomic analysis of a methanogenic consortium involved in long chain n-alkane degradation.</title>
        <authorList>
            <person name="Davidova I.A."/>
            <person name="Callaghan A.V."/>
            <person name="Wawrik B."/>
            <person name="Pruitt S."/>
            <person name="Marks C."/>
            <person name="Duncan K.E."/>
            <person name="Suflita J.M."/>
        </authorList>
    </citation>
    <scope>NUCLEOTIDE SEQUENCE [LARGE SCALE GENOMIC DNA]</scope>
    <source>
        <strain evidence="2 3">SPR</strain>
    </source>
</reference>
<dbReference type="Pfam" id="PF00884">
    <property type="entry name" value="Sulfatase"/>
    <property type="match status" value="1"/>
</dbReference>
<dbReference type="AlphaFoldDB" id="A0A0D2J6N0"/>
<evidence type="ECO:0000313" key="2">
    <source>
        <dbReference type="EMBL" id="KIX11341.1"/>
    </source>
</evidence>
<dbReference type="FunCoup" id="A0A0D2J6N0">
    <property type="interactions" value="204"/>
</dbReference>
<name>A0A0D2J6N0_9BACT</name>
<dbReference type="Proteomes" id="UP000032233">
    <property type="component" value="Unassembled WGS sequence"/>
</dbReference>